<dbReference type="InterPro" id="IPR036390">
    <property type="entry name" value="WH_DNA-bd_sf"/>
</dbReference>
<dbReference type="GO" id="GO:0046983">
    <property type="term" value="F:protein dimerization activity"/>
    <property type="evidence" value="ECO:0007669"/>
    <property type="project" value="InterPro"/>
</dbReference>
<dbReference type="GO" id="GO:0032259">
    <property type="term" value="P:methylation"/>
    <property type="evidence" value="ECO:0007669"/>
    <property type="project" value="UniProtKB-KW"/>
</dbReference>
<dbReference type="PANTHER" id="PTHR43464">
    <property type="entry name" value="METHYLTRANSFERASE"/>
    <property type="match status" value="1"/>
</dbReference>
<keyword evidence="3" id="KW-0949">S-adenosyl-L-methionine</keyword>
<dbReference type="InterPro" id="IPR036388">
    <property type="entry name" value="WH-like_DNA-bd_sf"/>
</dbReference>
<dbReference type="InterPro" id="IPR001077">
    <property type="entry name" value="COMT_C"/>
</dbReference>
<dbReference type="Pfam" id="PF00891">
    <property type="entry name" value="Methyltransf_2"/>
    <property type="match status" value="1"/>
</dbReference>
<evidence type="ECO:0000256" key="1">
    <source>
        <dbReference type="ARBA" id="ARBA00022603"/>
    </source>
</evidence>
<dbReference type="RefSeq" id="WP_068140842.1">
    <property type="nucleotide sequence ID" value="NZ_CP042914.1"/>
</dbReference>
<dbReference type="SUPFAM" id="SSF53335">
    <property type="entry name" value="S-adenosyl-L-methionine-dependent methyltransferases"/>
    <property type="match status" value="1"/>
</dbReference>
<name>A0A5B9QYS8_9BACT</name>
<gene>
    <name evidence="5" type="ORF">UC8_45950</name>
</gene>
<protein>
    <recommendedName>
        <fullName evidence="4">O-methyltransferase C-terminal domain-containing protein</fullName>
    </recommendedName>
</protein>
<dbReference type="OrthoDB" id="242883at2"/>
<keyword evidence="1" id="KW-0489">Methyltransferase</keyword>
<evidence type="ECO:0000259" key="4">
    <source>
        <dbReference type="Pfam" id="PF00891"/>
    </source>
</evidence>
<accession>A0A5B9QYS8</accession>
<sequence>MSAQDRSLQQYQQLLQLNAASHLLRIAREVGLLDALSTGQKTAEQLIEALQLRPEMAHRMLAALRATGAIEQYGEDFALAQVTRLLCEFDADLGDAMWEQLAVALKQDVAADTERYRNGLAATQWTHTRTAMEAAEMLNIGEDRAAPRILDVGCGSAVWSCAMAFRDEASTVTAVDHAAALEAATSTAQSIELGERFQTIEGDPHEVELPAEAFDLAIIAQRLHSESLERGSELLRRVQASLAEGGEVVVIDLFPTQSDPTAAVKLSEALEALKMELCTAAGSIRSPQQTQEQIAAAGFRPAQFTYLPASQINMGMLVARKQ</sequence>
<dbReference type="InterPro" id="IPR029063">
    <property type="entry name" value="SAM-dependent_MTases_sf"/>
</dbReference>
<proteinExistence type="predicted"/>
<evidence type="ECO:0000313" key="5">
    <source>
        <dbReference type="EMBL" id="QEG42555.1"/>
    </source>
</evidence>
<keyword evidence="6" id="KW-1185">Reference proteome</keyword>
<dbReference type="InterPro" id="IPR016461">
    <property type="entry name" value="COMT-like"/>
</dbReference>
<evidence type="ECO:0000313" key="6">
    <source>
        <dbReference type="Proteomes" id="UP000325286"/>
    </source>
</evidence>
<feature type="domain" description="O-methyltransferase C-terminal" evidence="4">
    <location>
        <begin position="110"/>
        <end position="300"/>
    </location>
</feature>
<dbReference type="CDD" id="cd02440">
    <property type="entry name" value="AdoMet_MTases"/>
    <property type="match status" value="1"/>
</dbReference>
<organism evidence="5 6">
    <name type="scientific">Roseimaritima ulvae</name>
    <dbReference type="NCBI Taxonomy" id="980254"/>
    <lineage>
        <taxon>Bacteria</taxon>
        <taxon>Pseudomonadati</taxon>
        <taxon>Planctomycetota</taxon>
        <taxon>Planctomycetia</taxon>
        <taxon>Pirellulales</taxon>
        <taxon>Pirellulaceae</taxon>
        <taxon>Roseimaritima</taxon>
    </lineage>
</organism>
<dbReference type="PANTHER" id="PTHR43464:SF19">
    <property type="entry name" value="UBIQUINONE BIOSYNTHESIS O-METHYLTRANSFERASE, MITOCHONDRIAL"/>
    <property type="match status" value="1"/>
</dbReference>
<dbReference type="AlphaFoldDB" id="A0A5B9QYS8"/>
<dbReference type="SUPFAM" id="SSF46785">
    <property type="entry name" value="Winged helix' DNA-binding domain"/>
    <property type="match status" value="1"/>
</dbReference>
<evidence type="ECO:0000256" key="3">
    <source>
        <dbReference type="ARBA" id="ARBA00022691"/>
    </source>
</evidence>
<reference evidence="5 6" key="1">
    <citation type="submission" date="2019-08" db="EMBL/GenBank/DDBJ databases">
        <title>Deep-cultivation of Planctomycetes and their phenomic and genomic characterization uncovers novel biology.</title>
        <authorList>
            <person name="Wiegand S."/>
            <person name="Jogler M."/>
            <person name="Boedeker C."/>
            <person name="Pinto D."/>
            <person name="Vollmers J."/>
            <person name="Rivas-Marin E."/>
            <person name="Kohn T."/>
            <person name="Peeters S.H."/>
            <person name="Heuer A."/>
            <person name="Rast P."/>
            <person name="Oberbeckmann S."/>
            <person name="Bunk B."/>
            <person name="Jeske O."/>
            <person name="Meyerdierks A."/>
            <person name="Storesund J.E."/>
            <person name="Kallscheuer N."/>
            <person name="Luecker S."/>
            <person name="Lage O.M."/>
            <person name="Pohl T."/>
            <person name="Merkel B.J."/>
            <person name="Hornburger P."/>
            <person name="Mueller R.-W."/>
            <person name="Bruemmer F."/>
            <person name="Labrenz M."/>
            <person name="Spormann A.M."/>
            <person name="Op den Camp H."/>
            <person name="Overmann J."/>
            <person name="Amann R."/>
            <person name="Jetten M.S.M."/>
            <person name="Mascher T."/>
            <person name="Medema M.H."/>
            <person name="Devos D.P."/>
            <person name="Kaster A.-K."/>
            <person name="Ovreas L."/>
            <person name="Rohde M."/>
            <person name="Galperin M.Y."/>
            <person name="Jogler C."/>
        </authorList>
    </citation>
    <scope>NUCLEOTIDE SEQUENCE [LARGE SCALE GENOMIC DNA]</scope>
    <source>
        <strain evidence="5 6">UC8</strain>
    </source>
</reference>
<dbReference type="PROSITE" id="PS51683">
    <property type="entry name" value="SAM_OMT_II"/>
    <property type="match status" value="1"/>
</dbReference>
<dbReference type="Gene3D" id="3.40.50.150">
    <property type="entry name" value="Vaccinia Virus protein VP39"/>
    <property type="match status" value="1"/>
</dbReference>
<keyword evidence="2" id="KW-0808">Transferase</keyword>
<dbReference type="GO" id="GO:0008171">
    <property type="term" value="F:O-methyltransferase activity"/>
    <property type="evidence" value="ECO:0007669"/>
    <property type="project" value="InterPro"/>
</dbReference>
<evidence type="ECO:0000256" key="2">
    <source>
        <dbReference type="ARBA" id="ARBA00022679"/>
    </source>
</evidence>
<dbReference type="KEGG" id="rul:UC8_45950"/>
<dbReference type="Gene3D" id="1.10.10.10">
    <property type="entry name" value="Winged helix-like DNA-binding domain superfamily/Winged helix DNA-binding domain"/>
    <property type="match status" value="1"/>
</dbReference>
<dbReference type="EMBL" id="CP042914">
    <property type="protein sequence ID" value="QEG42555.1"/>
    <property type="molecule type" value="Genomic_DNA"/>
</dbReference>
<dbReference type="Proteomes" id="UP000325286">
    <property type="component" value="Chromosome"/>
</dbReference>